<gene>
    <name evidence="5" type="ORF">Cvel_24817</name>
</gene>
<dbReference type="InterPro" id="IPR003819">
    <property type="entry name" value="TauD/TfdA-like"/>
</dbReference>
<feature type="compositionally biased region" description="Basic residues" evidence="2">
    <location>
        <begin position="431"/>
        <end position="441"/>
    </location>
</feature>
<evidence type="ECO:0000256" key="3">
    <source>
        <dbReference type="SAM" id="SignalP"/>
    </source>
</evidence>
<dbReference type="PhylomeDB" id="A0A0G4H5W9"/>
<keyword evidence="1" id="KW-0560">Oxidoreductase</keyword>
<feature type="signal peptide" evidence="3">
    <location>
        <begin position="1"/>
        <end position="21"/>
    </location>
</feature>
<sequence length="543" mass="59899">MLKSQSLTVSCLFLVFCCCRAASGGIEYLPFAYTGPVLHNVTREGSLSAALYEEVGTSGLSDEVKQALERLRGGESSVVVLRGPGRLEGVPPTPLSVRASWEHIGPPALFSSVASIAHYLGNPLAFSILEKNVTFLRHIHPLESDKDAFLNDRPLNIHTDFVCFPMTPQFAIYAMLRPDNEGRPEEKEGEDESAGFYVSPLDAALSSLRSSLGDERFQTVLSELMEPDWSFRSCAQRTEDPLRVALAGADPRPIVFEFPSPSPSQQGEKSEEEGGATEMEAEHASRKDGPLHFVLGVLDRQPEREGGNSGYALLKEALKENRVGMRMRAGDIVVVDNTRAAHGREGFKVPKRLDGSDRWLYRAFSNDRNRFYSYLDEMRGVPSGAFMKEGTIEVDQEALIRFLKEAQPRLQRKGRSAKPQRGPKKSEREAKRSRRKQRRGGQQRQRQHQEPEFTQKKREARERGIGQKGGTEIERGRKEGLQNSREGQDGAVGSVQEIPIDAGLDKKYSLEGEEVGSLTAKAACSVVAGKAGGCPSVVEPSTV</sequence>
<evidence type="ECO:0000256" key="2">
    <source>
        <dbReference type="SAM" id="MobiDB-lite"/>
    </source>
</evidence>
<evidence type="ECO:0000259" key="4">
    <source>
        <dbReference type="Pfam" id="PF02668"/>
    </source>
</evidence>
<proteinExistence type="predicted"/>
<dbReference type="VEuPathDB" id="CryptoDB:Cvel_24817"/>
<feature type="compositionally biased region" description="Basic residues" evidence="2">
    <location>
        <begin position="410"/>
        <end position="423"/>
    </location>
</feature>
<feature type="region of interest" description="Disordered" evidence="2">
    <location>
        <begin position="406"/>
        <end position="501"/>
    </location>
</feature>
<evidence type="ECO:0000256" key="1">
    <source>
        <dbReference type="ARBA" id="ARBA00023002"/>
    </source>
</evidence>
<feature type="chain" id="PRO_5005190961" description="TauD/TfdA-like domain-containing protein" evidence="3">
    <location>
        <begin position="22"/>
        <end position="543"/>
    </location>
</feature>
<organism evidence="5">
    <name type="scientific">Chromera velia CCMP2878</name>
    <dbReference type="NCBI Taxonomy" id="1169474"/>
    <lineage>
        <taxon>Eukaryota</taxon>
        <taxon>Sar</taxon>
        <taxon>Alveolata</taxon>
        <taxon>Colpodellida</taxon>
        <taxon>Chromeraceae</taxon>
        <taxon>Chromera</taxon>
    </lineage>
</organism>
<dbReference type="GO" id="GO:0016491">
    <property type="term" value="F:oxidoreductase activity"/>
    <property type="evidence" value="ECO:0007669"/>
    <property type="project" value="UniProtKB-KW"/>
</dbReference>
<dbReference type="AlphaFoldDB" id="A0A0G4H5W9"/>
<name>A0A0G4H5W9_9ALVE</name>
<feature type="region of interest" description="Disordered" evidence="2">
    <location>
        <begin position="257"/>
        <end position="286"/>
    </location>
</feature>
<dbReference type="InterPro" id="IPR042098">
    <property type="entry name" value="TauD-like_sf"/>
</dbReference>
<dbReference type="Pfam" id="PF02668">
    <property type="entry name" value="TauD"/>
    <property type="match status" value="1"/>
</dbReference>
<accession>A0A0G4H5W9</accession>
<dbReference type="EMBL" id="CDMZ01001914">
    <property type="protein sequence ID" value="CEM39243.1"/>
    <property type="molecule type" value="Genomic_DNA"/>
</dbReference>
<evidence type="ECO:0000313" key="5">
    <source>
        <dbReference type="EMBL" id="CEM39243.1"/>
    </source>
</evidence>
<feature type="domain" description="TauD/TfdA-like" evidence="4">
    <location>
        <begin position="310"/>
        <end position="363"/>
    </location>
</feature>
<keyword evidence="3" id="KW-0732">Signal</keyword>
<dbReference type="Gene3D" id="3.60.130.10">
    <property type="entry name" value="Clavaminate synthase-like"/>
    <property type="match status" value="1"/>
</dbReference>
<feature type="compositionally biased region" description="Basic and acidic residues" evidence="2">
    <location>
        <begin position="447"/>
        <end position="480"/>
    </location>
</feature>
<dbReference type="SUPFAM" id="SSF51197">
    <property type="entry name" value="Clavaminate synthase-like"/>
    <property type="match status" value="1"/>
</dbReference>
<protein>
    <recommendedName>
        <fullName evidence="4">TauD/TfdA-like domain-containing protein</fullName>
    </recommendedName>
</protein>
<reference evidence="5" key="1">
    <citation type="submission" date="2014-11" db="EMBL/GenBank/DDBJ databases">
        <authorList>
            <person name="Otto D Thomas"/>
            <person name="Naeem Raeece"/>
        </authorList>
    </citation>
    <scope>NUCLEOTIDE SEQUENCE</scope>
</reference>